<name>A0A5C6RIF6_9BACT</name>
<dbReference type="Gene3D" id="1.20.120.450">
    <property type="entry name" value="dinb family like domain"/>
    <property type="match status" value="1"/>
</dbReference>
<dbReference type="EMBL" id="VOOR01000059">
    <property type="protein sequence ID" value="TXB61450.1"/>
    <property type="molecule type" value="Genomic_DNA"/>
</dbReference>
<dbReference type="InterPro" id="IPR024775">
    <property type="entry name" value="DinB-like"/>
</dbReference>
<dbReference type="Pfam" id="PF12867">
    <property type="entry name" value="DinB_2"/>
    <property type="match status" value="1"/>
</dbReference>
<keyword evidence="3" id="KW-1185">Reference proteome</keyword>
<dbReference type="RefSeq" id="WP_147169178.1">
    <property type="nucleotide sequence ID" value="NZ_VOOR01000059.1"/>
</dbReference>
<dbReference type="Proteomes" id="UP000321580">
    <property type="component" value="Unassembled WGS sequence"/>
</dbReference>
<organism evidence="2 3">
    <name type="scientific">Phaeodactylibacter luteus</name>
    <dbReference type="NCBI Taxonomy" id="1564516"/>
    <lineage>
        <taxon>Bacteria</taxon>
        <taxon>Pseudomonadati</taxon>
        <taxon>Bacteroidota</taxon>
        <taxon>Saprospiria</taxon>
        <taxon>Saprospirales</taxon>
        <taxon>Haliscomenobacteraceae</taxon>
        <taxon>Phaeodactylibacter</taxon>
    </lineage>
</organism>
<protein>
    <submittedName>
        <fullName evidence="2">DinB family protein</fullName>
    </submittedName>
</protein>
<dbReference type="OrthoDB" id="4295522at2"/>
<gene>
    <name evidence="2" type="ORF">FRY97_19115</name>
</gene>
<accession>A0A5C6RIF6</accession>
<dbReference type="AlphaFoldDB" id="A0A5C6RIF6"/>
<reference evidence="2 3" key="1">
    <citation type="submission" date="2019-08" db="EMBL/GenBank/DDBJ databases">
        <title>Genome of Phaeodactylibacter luteus.</title>
        <authorList>
            <person name="Bowman J.P."/>
        </authorList>
    </citation>
    <scope>NUCLEOTIDE SEQUENCE [LARGE SCALE GENOMIC DNA]</scope>
    <source>
        <strain evidence="2 3">KCTC 42180</strain>
    </source>
</reference>
<sequence>MNLSLTRQARQNFLSLIDGLPPEALNRIPDGFNNNLIWNLGHMIATQQLLCYGLSGTPLRANEELIAAFRKGTRPERQYSHQEAEEIKTLAISAIDTFEQDWEADAFGPFTTYPTSFGLTLHNLEEAIAFNAAHEALHLGYAMALKKAL</sequence>
<evidence type="ECO:0000259" key="1">
    <source>
        <dbReference type="Pfam" id="PF12867"/>
    </source>
</evidence>
<comment type="caution">
    <text evidence="2">The sequence shown here is derived from an EMBL/GenBank/DDBJ whole genome shotgun (WGS) entry which is preliminary data.</text>
</comment>
<evidence type="ECO:0000313" key="3">
    <source>
        <dbReference type="Proteomes" id="UP000321580"/>
    </source>
</evidence>
<dbReference type="SUPFAM" id="SSF109854">
    <property type="entry name" value="DinB/YfiT-like putative metalloenzymes"/>
    <property type="match status" value="1"/>
</dbReference>
<proteinExistence type="predicted"/>
<evidence type="ECO:0000313" key="2">
    <source>
        <dbReference type="EMBL" id="TXB61450.1"/>
    </source>
</evidence>
<feature type="domain" description="DinB-like" evidence="1">
    <location>
        <begin position="6"/>
        <end position="141"/>
    </location>
</feature>
<dbReference type="InterPro" id="IPR034660">
    <property type="entry name" value="DinB/YfiT-like"/>
</dbReference>